<dbReference type="EMBL" id="CAUJNA010003502">
    <property type="protein sequence ID" value="CAJ1403571.1"/>
    <property type="molecule type" value="Genomic_DNA"/>
</dbReference>
<dbReference type="Proteomes" id="UP001178507">
    <property type="component" value="Unassembled WGS sequence"/>
</dbReference>
<dbReference type="AlphaFoldDB" id="A0AA36JDB4"/>
<accession>A0AA36JDB4</accession>
<comment type="caution">
    <text evidence="1">The sequence shown here is derived from an EMBL/GenBank/DDBJ whole genome shotgun (WGS) entry which is preliminary data.</text>
</comment>
<reference evidence="1" key="1">
    <citation type="submission" date="2023-08" db="EMBL/GenBank/DDBJ databases">
        <authorList>
            <person name="Chen Y."/>
            <person name="Shah S."/>
            <person name="Dougan E. K."/>
            <person name="Thang M."/>
            <person name="Chan C."/>
        </authorList>
    </citation>
    <scope>NUCLEOTIDE SEQUENCE</scope>
</reference>
<evidence type="ECO:0000313" key="2">
    <source>
        <dbReference type="Proteomes" id="UP001178507"/>
    </source>
</evidence>
<name>A0AA36JDB4_9DINO</name>
<evidence type="ECO:0000313" key="1">
    <source>
        <dbReference type="EMBL" id="CAJ1403571.1"/>
    </source>
</evidence>
<sequence length="431" mass="48973">MRRALVYAREGQVDGFKEGLHGQLHKITFEAEYGDFMLDMGREDWITKFRGLFAQHLTNPEKAPGCLLGHATLQLFMLFFVDSRGHGLFPKELAPRASWSSSLEERAVCYSDFVEPEMWNLPNVLATRLRLLRAVRWMNLLESGWPIFKILSLVTYHGCRRKQRQCSARCPEVWINRLMVMIEDKVGGMSERLGGRLGPEHLRSLAMELSSSRGPWLRAQRSCGPLFVALGAASCAVAMARMAHWRETYLYVSMTEAHLADLGQRAACAESMLLQTPHLWEILGYVEDEVQAASPHGFGKPCHLSFCPDGGSPDHSTCTCRSMGKSTSRLSSRMCIISTDPGGDRPLETEPQRLVAEDPEKLTRFWSLTFHLNRLYALLHGYRFRRPDVSHGELGRMLSDGMEPPRRVQWAIVRLVQQELEDRRLRLCGLA</sequence>
<keyword evidence="2" id="KW-1185">Reference proteome</keyword>
<proteinExistence type="predicted"/>
<gene>
    <name evidence="1" type="ORF">EVOR1521_LOCUS26220</name>
</gene>
<organism evidence="1 2">
    <name type="scientific">Effrenium voratum</name>
    <dbReference type="NCBI Taxonomy" id="2562239"/>
    <lineage>
        <taxon>Eukaryota</taxon>
        <taxon>Sar</taxon>
        <taxon>Alveolata</taxon>
        <taxon>Dinophyceae</taxon>
        <taxon>Suessiales</taxon>
        <taxon>Symbiodiniaceae</taxon>
        <taxon>Effrenium</taxon>
    </lineage>
</organism>
<protein>
    <submittedName>
        <fullName evidence="1">Uncharacterized protein</fullName>
    </submittedName>
</protein>